<evidence type="ECO:0000256" key="5">
    <source>
        <dbReference type="SAM" id="MobiDB-lite"/>
    </source>
</evidence>
<evidence type="ECO:0000313" key="7">
    <source>
        <dbReference type="EMBL" id="SDU81177.1"/>
    </source>
</evidence>
<protein>
    <submittedName>
        <fullName evidence="7">Flavin-dependent oxidoreductase, luciferase family (Includes alkanesulfonate monooxygenase SsuD and methylene tetrahydromethanopterin reductase)</fullName>
    </submittedName>
</protein>
<dbReference type="GO" id="GO:0008726">
    <property type="term" value="F:alkanesulfonate monooxygenase activity"/>
    <property type="evidence" value="ECO:0007669"/>
    <property type="project" value="TreeGrafter"/>
</dbReference>
<dbReference type="InterPro" id="IPR050172">
    <property type="entry name" value="SsuD_RutA_monooxygenase"/>
</dbReference>
<gene>
    <name evidence="7" type="ORF">SAMN04488548_136486</name>
</gene>
<keyword evidence="3" id="KW-0560">Oxidoreductase</keyword>
<evidence type="ECO:0000256" key="4">
    <source>
        <dbReference type="ARBA" id="ARBA00023033"/>
    </source>
</evidence>
<evidence type="ECO:0000256" key="2">
    <source>
        <dbReference type="ARBA" id="ARBA00022643"/>
    </source>
</evidence>
<dbReference type="SUPFAM" id="SSF51679">
    <property type="entry name" value="Bacterial luciferase-like"/>
    <property type="match status" value="1"/>
</dbReference>
<dbReference type="Pfam" id="PF00296">
    <property type="entry name" value="Bac_luciferase"/>
    <property type="match status" value="1"/>
</dbReference>
<evidence type="ECO:0000256" key="3">
    <source>
        <dbReference type="ARBA" id="ARBA00023002"/>
    </source>
</evidence>
<feature type="region of interest" description="Disordered" evidence="5">
    <location>
        <begin position="266"/>
        <end position="319"/>
    </location>
</feature>
<evidence type="ECO:0000259" key="6">
    <source>
        <dbReference type="Pfam" id="PF00296"/>
    </source>
</evidence>
<feature type="compositionally biased region" description="Low complexity" evidence="5">
    <location>
        <begin position="288"/>
        <end position="297"/>
    </location>
</feature>
<dbReference type="AlphaFoldDB" id="A0A1H2LJH5"/>
<keyword evidence="1" id="KW-0285">Flavoprotein</keyword>
<dbReference type="InterPro" id="IPR036661">
    <property type="entry name" value="Luciferase-like_sf"/>
</dbReference>
<feature type="domain" description="Luciferase-like" evidence="6">
    <location>
        <begin position="25"/>
        <end position="264"/>
    </location>
</feature>
<evidence type="ECO:0000256" key="1">
    <source>
        <dbReference type="ARBA" id="ARBA00022630"/>
    </source>
</evidence>
<keyword evidence="4 7" id="KW-0503">Monooxygenase</keyword>
<dbReference type="Gene3D" id="3.20.20.30">
    <property type="entry name" value="Luciferase-like domain"/>
    <property type="match status" value="1"/>
</dbReference>
<dbReference type="PANTHER" id="PTHR42847:SF4">
    <property type="entry name" value="ALKANESULFONATE MONOOXYGENASE-RELATED"/>
    <property type="match status" value="1"/>
</dbReference>
<reference evidence="7 8" key="1">
    <citation type="submission" date="2016-10" db="EMBL/GenBank/DDBJ databases">
        <authorList>
            <person name="de Groot N.N."/>
        </authorList>
    </citation>
    <scope>NUCLEOTIDE SEQUENCE [LARGE SCALE GENOMIC DNA]</scope>
    <source>
        <strain evidence="7 8">DSM 44215</strain>
    </source>
</reference>
<organism evidence="7 8">
    <name type="scientific">Gordonia westfalica</name>
    <dbReference type="NCBI Taxonomy" id="158898"/>
    <lineage>
        <taxon>Bacteria</taxon>
        <taxon>Bacillati</taxon>
        <taxon>Actinomycetota</taxon>
        <taxon>Actinomycetes</taxon>
        <taxon>Mycobacteriales</taxon>
        <taxon>Gordoniaceae</taxon>
        <taxon>Gordonia</taxon>
    </lineage>
</organism>
<proteinExistence type="predicted"/>
<dbReference type="STRING" id="158898.SAMN04488548_136486"/>
<feature type="compositionally biased region" description="Polar residues" evidence="5">
    <location>
        <begin position="268"/>
        <end position="278"/>
    </location>
</feature>
<keyword evidence="2" id="KW-0288">FMN</keyword>
<dbReference type="GO" id="GO:0046306">
    <property type="term" value="P:alkanesulfonate catabolic process"/>
    <property type="evidence" value="ECO:0007669"/>
    <property type="project" value="TreeGrafter"/>
</dbReference>
<accession>A0A1H2LJH5</accession>
<dbReference type="EMBL" id="FNLM01000036">
    <property type="protein sequence ID" value="SDU81177.1"/>
    <property type="molecule type" value="Genomic_DNA"/>
</dbReference>
<feature type="compositionally biased region" description="Basic and acidic residues" evidence="5">
    <location>
        <begin position="298"/>
        <end position="308"/>
    </location>
</feature>
<dbReference type="InterPro" id="IPR011251">
    <property type="entry name" value="Luciferase-like_dom"/>
</dbReference>
<dbReference type="PANTHER" id="PTHR42847">
    <property type="entry name" value="ALKANESULFONATE MONOOXYGENASE"/>
    <property type="match status" value="1"/>
</dbReference>
<dbReference type="Proteomes" id="UP000183180">
    <property type="component" value="Unassembled WGS sequence"/>
</dbReference>
<name>A0A1H2LJH5_9ACTN</name>
<sequence>MAAVRIGMTMPVMEPDLDAGTLHSWATTIDDGPFSSLCWGERMAFDNPECLTFLGAVAAWTRRVPLVMTVVVPQLHDPVMLAKSLATGDLLSEGRLTVALGVGGRHEDYRAVGADPSTQTMRQLAERAATMKRVWSGEKLTESVLPVGPPPHRKGGPVLHVGTTGPKTIRSAVDWADGIAGVTLDLDAVEQNELFDVARSAWAEAGRPAPHLATSFWFAIGDGDGPRVQVTRHLHHYMNWIPSEFVDAIAPTTGWAGTEAELGRCSAASPTSVPTRYSSSRRVRTPISSDAPPMSSRRSPDRSRKPEMRQLVPDSGTNCRNLCLPTGGRRLPWA</sequence>
<evidence type="ECO:0000313" key="8">
    <source>
        <dbReference type="Proteomes" id="UP000183180"/>
    </source>
</evidence>